<dbReference type="OrthoDB" id="2622136at2"/>
<reference evidence="1 2" key="1">
    <citation type="submission" date="2017-08" db="EMBL/GenBank/DDBJ databases">
        <authorList>
            <person name="de Groot N.N."/>
        </authorList>
    </citation>
    <scope>NUCLEOTIDE SEQUENCE [LARGE SCALE GENOMIC DNA]</scope>
    <source>
        <strain evidence="1 2">JC228</strain>
    </source>
</reference>
<name>A0A285D678_9BACI</name>
<dbReference type="RefSeq" id="WP_097160410.1">
    <property type="nucleotide sequence ID" value="NZ_JBEPMQ010000014.1"/>
</dbReference>
<dbReference type="EMBL" id="OAOP01000011">
    <property type="protein sequence ID" value="SNX75312.1"/>
    <property type="molecule type" value="Genomic_DNA"/>
</dbReference>
<evidence type="ECO:0000313" key="2">
    <source>
        <dbReference type="Proteomes" id="UP000219546"/>
    </source>
</evidence>
<gene>
    <name evidence="1" type="ORF">SAMN05877753_111148</name>
</gene>
<dbReference type="AlphaFoldDB" id="A0A285D678"/>
<keyword evidence="2" id="KW-1185">Reference proteome</keyword>
<dbReference type="Proteomes" id="UP000219546">
    <property type="component" value="Unassembled WGS sequence"/>
</dbReference>
<protein>
    <submittedName>
        <fullName evidence="1">Uncharacterized protein</fullName>
    </submittedName>
</protein>
<proteinExistence type="predicted"/>
<sequence length="343" mass="40084">MATKYGYGTIEENQGKAVKFTDKNAEIARTTQVIQNRMKDGLDTTHQLSHYKNLTGQDYQAPEPSYLEKFTQQINAMFDQQKQARLAELQAQRDRATGMINQQKAEVKPAYQGLRNQTDTVNLQGVQKLREAMADAGLTSSGENVSGQVSLANQRQNSLNSLNLQEQQQLNDLDRRIADINNPAEAQALINQLEAQRAEALLNLGMQAEQMDYTRGRDQVMDNRWQTQFDLGRNQWQQQYDYQLGRDRVEDARWREQWEYGKQRDTISDQQRNAALQWEKQQFQTEQAWRQYVYNNMSASEKAQLEWNREMFGDEMAWRMEESNRADRLARDRMEFEAGFQQP</sequence>
<evidence type="ECO:0000313" key="1">
    <source>
        <dbReference type="EMBL" id="SNX75312.1"/>
    </source>
</evidence>
<accession>A0A285D678</accession>
<organism evidence="1 2">
    <name type="scientific">Bacillus oleivorans</name>
    <dbReference type="NCBI Taxonomy" id="1448271"/>
    <lineage>
        <taxon>Bacteria</taxon>
        <taxon>Bacillati</taxon>
        <taxon>Bacillota</taxon>
        <taxon>Bacilli</taxon>
        <taxon>Bacillales</taxon>
        <taxon>Bacillaceae</taxon>
        <taxon>Bacillus</taxon>
    </lineage>
</organism>